<evidence type="ECO:0000313" key="8">
    <source>
        <dbReference type="EMBL" id="KAA5802360.1"/>
    </source>
</evidence>
<dbReference type="NCBIfam" id="TIGR00937">
    <property type="entry name" value="2A51"/>
    <property type="match status" value="1"/>
</dbReference>
<dbReference type="PANTHER" id="PTHR33567">
    <property type="entry name" value="CHROMATE ION TRANSPORTER (EUROFUNG)"/>
    <property type="match status" value="1"/>
</dbReference>
<feature type="transmembrane region" description="Helical" evidence="7">
    <location>
        <begin position="363"/>
        <end position="385"/>
    </location>
</feature>
<gene>
    <name evidence="8" type="primary">chrA</name>
    <name evidence="8" type="ORF">F1654_11080</name>
</gene>
<comment type="subcellular location">
    <subcellularLocation>
        <location evidence="1">Cell membrane</location>
        <topology evidence="1">Multi-pass membrane protein</topology>
    </subcellularLocation>
</comment>
<keyword evidence="6 7" id="KW-0472">Membrane</keyword>
<protein>
    <submittedName>
        <fullName evidence="8">Chromate efflux transporter</fullName>
    </submittedName>
</protein>
<dbReference type="AlphaFoldDB" id="A0A5M6ZDR3"/>
<dbReference type="InterPro" id="IPR014047">
    <property type="entry name" value="Chr_Tranpt_l_chain"/>
</dbReference>
<dbReference type="InterPro" id="IPR003370">
    <property type="entry name" value="Chromate_transpt"/>
</dbReference>
<evidence type="ECO:0000256" key="6">
    <source>
        <dbReference type="ARBA" id="ARBA00023136"/>
    </source>
</evidence>
<dbReference type="EMBL" id="VWOJ01000003">
    <property type="protein sequence ID" value="KAA5802360.1"/>
    <property type="molecule type" value="Genomic_DNA"/>
</dbReference>
<feature type="transmembrane region" description="Helical" evidence="7">
    <location>
        <begin position="115"/>
        <end position="135"/>
    </location>
</feature>
<evidence type="ECO:0000256" key="5">
    <source>
        <dbReference type="ARBA" id="ARBA00022989"/>
    </source>
</evidence>
<feature type="transmembrane region" description="Helical" evidence="7">
    <location>
        <begin position="229"/>
        <end position="253"/>
    </location>
</feature>
<reference evidence="8 9" key="1">
    <citation type="submission" date="2019-09" db="EMBL/GenBank/DDBJ databases">
        <authorList>
            <person name="Kevbrin V."/>
            <person name="Grouzdev D.S."/>
        </authorList>
    </citation>
    <scope>NUCLEOTIDE SEQUENCE [LARGE SCALE GENOMIC DNA]</scope>
    <source>
        <strain evidence="8 9">G-192</strain>
    </source>
</reference>
<feature type="transmembrane region" description="Helical" evidence="7">
    <location>
        <begin position="434"/>
        <end position="453"/>
    </location>
</feature>
<feature type="transmembrane region" description="Helical" evidence="7">
    <location>
        <begin position="147"/>
        <end position="180"/>
    </location>
</feature>
<dbReference type="PIRSF" id="PIRSF004810">
    <property type="entry name" value="ChrA"/>
    <property type="match status" value="1"/>
</dbReference>
<dbReference type="RefSeq" id="WP_150023610.1">
    <property type="nucleotide sequence ID" value="NZ_VWOJ01000003.1"/>
</dbReference>
<evidence type="ECO:0000256" key="3">
    <source>
        <dbReference type="ARBA" id="ARBA00022475"/>
    </source>
</evidence>
<evidence type="ECO:0000256" key="2">
    <source>
        <dbReference type="ARBA" id="ARBA00005262"/>
    </source>
</evidence>
<dbReference type="PANTHER" id="PTHR33567:SF3">
    <property type="entry name" value="CHROMATE ION TRANSPORTER (EUROFUNG)"/>
    <property type="match status" value="1"/>
</dbReference>
<sequence length="454" mass="46111">MADGPPPAPSLAEAVRVWARIGLMSFGGPAGQIALMHRILVEEKRWISEQRFLQALNVCMLLPGPEAQQLSVYAGWMLNRTLGGLIAGLLFILPGAAAILALSLVYVLHGQAGPLAAVFFGLKAAVLAIIIQALMRMGARVLKTRAALAVALAAFVAIAVFNVAFPAVVIGAALIGFGLARAGLSGFDPPAHGGAGTESSRQAVIGAGPLAHARPSATGLLRTVLTGGALWLAPVGALVLALGPGAVFSTLAVFFSQMAVLSFGGAYAVLAWVAQAGVETYGWLEPGEMLDGLALAETTPGPLILVLQFVAFLAGAREAGGLDPLMAGALASVIALWVLFTPSFVMVLAAAPFMERLRAARGLGAALGAVTAAVTGVIASLALWFAQHALFAQQTRISGYGVDMTVPAFASLDPAALVLTLAALIAVLVLRAGIGALLGGCALAGIMLAALGWI</sequence>
<keyword evidence="5 7" id="KW-1133">Transmembrane helix</keyword>
<feature type="transmembrane region" description="Helical" evidence="7">
    <location>
        <begin position="298"/>
        <end position="316"/>
    </location>
</feature>
<evidence type="ECO:0000256" key="1">
    <source>
        <dbReference type="ARBA" id="ARBA00004651"/>
    </source>
</evidence>
<evidence type="ECO:0000313" key="9">
    <source>
        <dbReference type="Proteomes" id="UP000325122"/>
    </source>
</evidence>
<feature type="transmembrane region" description="Helical" evidence="7">
    <location>
        <begin position="260"/>
        <end position="278"/>
    </location>
</feature>
<dbReference type="GO" id="GO:0005886">
    <property type="term" value="C:plasma membrane"/>
    <property type="evidence" value="ECO:0007669"/>
    <property type="project" value="UniProtKB-SubCell"/>
</dbReference>
<keyword evidence="3" id="KW-1003">Cell membrane</keyword>
<comment type="caution">
    <text evidence="8">The sequence shown here is derived from an EMBL/GenBank/DDBJ whole genome shotgun (WGS) entry which is preliminary data.</text>
</comment>
<dbReference type="Proteomes" id="UP000325122">
    <property type="component" value="Unassembled WGS sequence"/>
</dbReference>
<accession>A0A5M6ZDR3</accession>
<feature type="transmembrane region" description="Helical" evidence="7">
    <location>
        <begin position="85"/>
        <end position="109"/>
    </location>
</feature>
<proteinExistence type="inferred from homology"/>
<feature type="transmembrane region" description="Helical" evidence="7">
    <location>
        <begin position="17"/>
        <end position="41"/>
    </location>
</feature>
<evidence type="ECO:0000256" key="7">
    <source>
        <dbReference type="SAM" id="Phobius"/>
    </source>
</evidence>
<keyword evidence="4 7" id="KW-0812">Transmembrane</keyword>
<evidence type="ECO:0000256" key="4">
    <source>
        <dbReference type="ARBA" id="ARBA00022692"/>
    </source>
</evidence>
<feature type="transmembrane region" description="Helical" evidence="7">
    <location>
        <begin position="406"/>
        <end position="428"/>
    </location>
</feature>
<keyword evidence="9" id="KW-1185">Reference proteome</keyword>
<dbReference type="Pfam" id="PF02417">
    <property type="entry name" value="Chromate_transp"/>
    <property type="match status" value="2"/>
</dbReference>
<dbReference type="GO" id="GO:0015109">
    <property type="term" value="F:chromate transmembrane transporter activity"/>
    <property type="evidence" value="ECO:0007669"/>
    <property type="project" value="InterPro"/>
</dbReference>
<comment type="similarity">
    <text evidence="2">Belongs to the chromate ion transporter (CHR) (TC 2.A.51) family.</text>
</comment>
<feature type="transmembrane region" description="Helical" evidence="7">
    <location>
        <begin position="328"/>
        <end position="351"/>
    </location>
</feature>
<organism evidence="8 9">
    <name type="scientific">Alkalicaulis satelles</name>
    <dbReference type="NCBI Taxonomy" id="2609175"/>
    <lineage>
        <taxon>Bacteria</taxon>
        <taxon>Pseudomonadati</taxon>
        <taxon>Pseudomonadota</taxon>
        <taxon>Alphaproteobacteria</taxon>
        <taxon>Maricaulales</taxon>
        <taxon>Maricaulaceae</taxon>
        <taxon>Alkalicaulis</taxon>
    </lineage>
</organism>
<name>A0A5M6ZDR3_9PROT</name>